<reference evidence="3 4" key="1">
    <citation type="submission" date="2016-10" db="EMBL/GenBank/DDBJ databases">
        <authorList>
            <person name="de Groot N.N."/>
        </authorList>
    </citation>
    <scope>NUCLEOTIDE SEQUENCE [LARGE SCALE GENOMIC DNA]</scope>
    <source>
        <strain evidence="3 4">DSM 18346</strain>
    </source>
</reference>
<evidence type="ECO:0000259" key="2">
    <source>
        <dbReference type="PROSITE" id="PS50943"/>
    </source>
</evidence>
<gene>
    <name evidence="3" type="ORF">SAMN05660472_02774</name>
</gene>
<dbReference type="Pfam" id="PF01381">
    <property type="entry name" value="HTH_3"/>
    <property type="match status" value="1"/>
</dbReference>
<dbReference type="InterPro" id="IPR001387">
    <property type="entry name" value="Cro/C1-type_HTH"/>
</dbReference>
<dbReference type="SUPFAM" id="SSF47413">
    <property type="entry name" value="lambda repressor-like DNA-binding domains"/>
    <property type="match status" value="1"/>
</dbReference>
<keyword evidence="4" id="KW-1185">Reference proteome</keyword>
<dbReference type="Proteomes" id="UP000198718">
    <property type="component" value="Unassembled WGS sequence"/>
</dbReference>
<evidence type="ECO:0000313" key="4">
    <source>
        <dbReference type="Proteomes" id="UP000198718"/>
    </source>
</evidence>
<dbReference type="SMART" id="SM00530">
    <property type="entry name" value="HTH_XRE"/>
    <property type="match status" value="1"/>
</dbReference>
<dbReference type="EMBL" id="FNFP01000010">
    <property type="protein sequence ID" value="SDL19252.1"/>
    <property type="molecule type" value="Genomic_DNA"/>
</dbReference>
<dbReference type="PANTHER" id="PTHR46558:SF11">
    <property type="entry name" value="HTH-TYPE TRANSCRIPTIONAL REGULATOR XRE"/>
    <property type="match status" value="1"/>
</dbReference>
<sequence>MRSKMTLKELRKKKKETQEMTAKGIGINRAVYSHYENGIRTPNVIVAKRIAEYFKVKIEDIFFISNDTISHKGKLA</sequence>
<protein>
    <submittedName>
        <fullName evidence="3">Putative transcriptional regulator</fullName>
    </submittedName>
</protein>
<dbReference type="CDD" id="cd00093">
    <property type="entry name" value="HTH_XRE"/>
    <property type="match status" value="1"/>
</dbReference>
<dbReference type="Gene3D" id="1.10.260.40">
    <property type="entry name" value="lambda repressor-like DNA-binding domains"/>
    <property type="match status" value="1"/>
</dbReference>
<dbReference type="STRING" id="393762.SAMN05660472_02774"/>
<dbReference type="PANTHER" id="PTHR46558">
    <property type="entry name" value="TRACRIPTIONAL REGULATORY PROTEIN-RELATED-RELATED"/>
    <property type="match status" value="1"/>
</dbReference>
<dbReference type="PROSITE" id="PS50943">
    <property type="entry name" value="HTH_CROC1"/>
    <property type="match status" value="1"/>
</dbReference>
<accession>A0A1G9I2E6</accession>
<dbReference type="RefSeq" id="WP_176762186.1">
    <property type="nucleotide sequence ID" value="NZ_FNFP01000010.1"/>
</dbReference>
<keyword evidence="1" id="KW-0238">DNA-binding</keyword>
<organism evidence="3 4">
    <name type="scientific">Natronincola ferrireducens</name>
    <dbReference type="NCBI Taxonomy" id="393762"/>
    <lineage>
        <taxon>Bacteria</taxon>
        <taxon>Bacillati</taxon>
        <taxon>Bacillota</taxon>
        <taxon>Clostridia</taxon>
        <taxon>Peptostreptococcales</taxon>
        <taxon>Natronincolaceae</taxon>
        <taxon>Natronincola</taxon>
    </lineage>
</organism>
<dbReference type="AlphaFoldDB" id="A0A1G9I2E6"/>
<evidence type="ECO:0000256" key="1">
    <source>
        <dbReference type="ARBA" id="ARBA00023125"/>
    </source>
</evidence>
<feature type="domain" description="HTH cro/C1-type" evidence="2">
    <location>
        <begin position="7"/>
        <end position="61"/>
    </location>
</feature>
<evidence type="ECO:0000313" key="3">
    <source>
        <dbReference type="EMBL" id="SDL19252.1"/>
    </source>
</evidence>
<name>A0A1G9I2E6_9FIRM</name>
<dbReference type="GO" id="GO:0003677">
    <property type="term" value="F:DNA binding"/>
    <property type="evidence" value="ECO:0007669"/>
    <property type="project" value="UniProtKB-KW"/>
</dbReference>
<proteinExistence type="predicted"/>
<dbReference type="InterPro" id="IPR010982">
    <property type="entry name" value="Lambda_DNA-bd_dom_sf"/>
</dbReference>